<evidence type="ECO:0000256" key="2">
    <source>
        <dbReference type="ARBA" id="ARBA00006787"/>
    </source>
</evidence>
<organism evidence="5 6">
    <name type="scientific">Fusarium albosuccineum</name>
    <dbReference type="NCBI Taxonomy" id="1237068"/>
    <lineage>
        <taxon>Eukaryota</taxon>
        <taxon>Fungi</taxon>
        <taxon>Dikarya</taxon>
        <taxon>Ascomycota</taxon>
        <taxon>Pezizomycotina</taxon>
        <taxon>Sordariomycetes</taxon>
        <taxon>Hypocreomycetidae</taxon>
        <taxon>Hypocreales</taxon>
        <taxon>Nectriaceae</taxon>
        <taxon>Fusarium</taxon>
        <taxon>Fusarium decemcellulare species complex</taxon>
    </lineage>
</organism>
<dbReference type="AlphaFoldDB" id="A0A8H4LE09"/>
<dbReference type="GO" id="GO:0046872">
    <property type="term" value="F:metal ion binding"/>
    <property type="evidence" value="ECO:0007669"/>
    <property type="project" value="UniProtKB-KW"/>
</dbReference>
<name>A0A8H4LE09_9HYPO</name>
<keyword evidence="6" id="KW-1185">Reference proteome</keyword>
<keyword evidence="4" id="KW-0408">Iron</keyword>
<dbReference type="Proteomes" id="UP000554235">
    <property type="component" value="Unassembled WGS sequence"/>
</dbReference>
<dbReference type="GO" id="GO:0016702">
    <property type="term" value="F:oxidoreductase activity, acting on single donors with incorporation of molecular oxygen, incorporation of two atoms of oxygen"/>
    <property type="evidence" value="ECO:0007669"/>
    <property type="project" value="InterPro"/>
</dbReference>
<evidence type="ECO:0000256" key="1">
    <source>
        <dbReference type="ARBA" id="ARBA00001954"/>
    </source>
</evidence>
<accession>A0A8H4LE09</accession>
<dbReference type="EMBL" id="JAADYS010000770">
    <property type="protein sequence ID" value="KAF4467246.1"/>
    <property type="molecule type" value="Genomic_DNA"/>
</dbReference>
<keyword evidence="3" id="KW-0479">Metal-binding</keyword>
<proteinExistence type="inferred from homology"/>
<protein>
    <submittedName>
        <fullName evidence="5">Carotenoid oxygenase</fullName>
    </submittedName>
</protein>
<evidence type="ECO:0000256" key="4">
    <source>
        <dbReference type="ARBA" id="ARBA00023004"/>
    </source>
</evidence>
<sequence length="98" mass="11098">VDPTHEVKLNDHEAAKGNVGFNTLVCYNFETGELQSYRHGDDSTFQEPVFVPRYEGADYEDGYVLVVADRYREGRNVLLLFEASDITKGPLAEIKLPF</sequence>
<feature type="non-terminal residue" evidence="5">
    <location>
        <position position="1"/>
    </location>
</feature>
<dbReference type="Pfam" id="PF03055">
    <property type="entry name" value="RPE65"/>
    <property type="match status" value="1"/>
</dbReference>
<comment type="similarity">
    <text evidence="2">Belongs to the carotenoid oxygenase family.</text>
</comment>
<evidence type="ECO:0000256" key="3">
    <source>
        <dbReference type="ARBA" id="ARBA00022723"/>
    </source>
</evidence>
<reference evidence="5 6" key="1">
    <citation type="submission" date="2020-01" db="EMBL/GenBank/DDBJ databases">
        <title>Identification and distribution of gene clusters putatively required for synthesis of sphingolipid metabolism inhibitors in phylogenetically diverse species of the filamentous fungus Fusarium.</title>
        <authorList>
            <person name="Kim H.-S."/>
            <person name="Busman M."/>
            <person name="Brown D.W."/>
            <person name="Divon H."/>
            <person name="Uhlig S."/>
            <person name="Proctor R.H."/>
        </authorList>
    </citation>
    <scope>NUCLEOTIDE SEQUENCE [LARGE SCALE GENOMIC DNA]</scope>
    <source>
        <strain evidence="5 6">NRRL 20459</strain>
    </source>
</reference>
<comment type="cofactor">
    <cofactor evidence="1">
        <name>Fe(2+)</name>
        <dbReference type="ChEBI" id="CHEBI:29033"/>
    </cofactor>
</comment>
<evidence type="ECO:0000313" key="6">
    <source>
        <dbReference type="Proteomes" id="UP000554235"/>
    </source>
</evidence>
<evidence type="ECO:0000313" key="5">
    <source>
        <dbReference type="EMBL" id="KAF4467246.1"/>
    </source>
</evidence>
<dbReference type="InterPro" id="IPR004294">
    <property type="entry name" value="Carotenoid_Oase"/>
</dbReference>
<dbReference type="OrthoDB" id="1069523at2759"/>
<comment type="caution">
    <text evidence="5">The sequence shown here is derived from an EMBL/GenBank/DDBJ whole genome shotgun (WGS) entry which is preliminary data.</text>
</comment>
<gene>
    <name evidence="5" type="ORF">FALBO_5878</name>
</gene>